<accession>A0AA95C7M2</accession>
<dbReference type="EMBL" id="OP380605">
    <property type="protein sequence ID" value="UYD60549.1"/>
    <property type="molecule type" value="Genomic_DNA"/>
</dbReference>
<dbReference type="PANTHER" id="PTHR46246">
    <property type="entry name" value="GUANOSINE-3',5'-BIS(DIPHOSPHATE) 3'-PYROPHOSPHOHYDROLASE MESH1"/>
    <property type="match status" value="1"/>
</dbReference>
<dbReference type="InterPro" id="IPR052194">
    <property type="entry name" value="MESH1"/>
</dbReference>
<evidence type="ECO:0000313" key="1">
    <source>
        <dbReference type="EMBL" id="UYD60549.1"/>
    </source>
</evidence>
<dbReference type="PANTHER" id="PTHR46246:SF1">
    <property type="entry name" value="GUANOSINE-3',5'-BIS(DIPHOSPHATE) 3'-PYROPHOSPHOHYDROLASE MESH1"/>
    <property type="match status" value="1"/>
</dbReference>
<reference evidence="1" key="1">
    <citation type="submission" date="2022-09" db="EMBL/GenBank/DDBJ databases">
        <title>On Diversity and Genetic Richness: Insights on Aeromonad Phage Diversity through Physicochemical and Molecular Analysis.</title>
        <authorList>
            <person name="Papa D.M."/>
            <person name="Rousseau G."/>
            <person name="Tremblay D."/>
            <person name="Labrie S."/>
            <person name="Gutierrez T.A."/>
            <person name="Ramos J.D."/>
            <person name="Moineau S."/>
        </authorList>
    </citation>
    <scope>NUCLEOTIDE SEQUENCE</scope>
</reference>
<protein>
    <recommendedName>
        <fullName evidence="2">Guanosine-3',5'-bis(Diphosphate) 3'-pyrophosphohydrolase</fullName>
    </recommendedName>
</protein>
<dbReference type="SUPFAM" id="SSF109604">
    <property type="entry name" value="HD-domain/PDEase-like"/>
    <property type="match status" value="1"/>
</dbReference>
<organism evidence="1">
    <name type="scientific">Aeromonas phage vB_AehM_DM2</name>
    <dbReference type="NCBI Taxonomy" id="2973716"/>
    <lineage>
        <taxon>Viruses</taxon>
        <taxon>Duplodnaviria</taxon>
        <taxon>Heunggongvirae</taxon>
        <taxon>Uroviricota</taxon>
        <taxon>Caudoviricetes</taxon>
        <taxon>Pantevenvirales</taxon>
        <taxon>Straboviridae</taxon>
        <taxon>Biquartavirus</taxon>
    </lineage>
</organism>
<proteinExistence type="predicted"/>
<name>A0AA95C7M2_9CAUD</name>
<dbReference type="Gene3D" id="1.10.3210.10">
    <property type="entry name" value="Hypothetical protein af1432"/>
    <property type="match status" value="1"/>
</dbReference>
<evidence type="ECO:0008006" key="2">
    <source>
        <dbReference type="Google" id="ProtNLM"/>
    </source>
</evidence>
<sequence length="155" mass="18105">MKYTQQHLAEAIQYATNRHAGQFDKGGAPYILHPLQLMHWARRDREALDVQILCVLHDVVEDCYDDRKEGLRDINTLFGSSMAQLVDNVTKRDGESYECYLIRVNSDIRSVKCKRYDLRNNADLRRLKGVTPKDTERAVKYMTAYYNMGEKWGLK</sequence>
<dbReference type="Pfam" id="PF13328">
    <property type="entry name" value="HD_4"/>
    <property type="match status" value="1"/>
</dbReference>
<gene>
    <name evidence="1" type="ORF">NPHMPGLK_00214</name>
</gene>
<dbReference type="GO" id="GO:0008893">
    <property type="term" value="F:guanosine-3',5'-bis(diphosphate) 3'-diphosphatase activity"/>
    <property type="evidence" value="ECO:0007669"/>
    <property type="project" value="TreeGrafter"/>
</dbReference>